<keyword evidence="6 9" id="KW-1133">Transmembrane helix</keyword>
<keyword evidence="4 8" id="KW-1003">Cell membrane</keyword>
<comment type="subcellular location">
    <subcellularLocation>
        <location evidence="1">Cell membrane</location>
        <topology evidence="1">Multi-pass membrane protein</topology>
    </subcellularLocation>
</comment>
<evidence type="ECO:0000256" key="7">
    <source>
        <dbReference type="ARBA" id="ARBA00023136"/>
    </source>
</evidence>
<dbReference type="PANTHER" id="PTHR38438:SF1">
    <property type="entry name" value="RIBOFLAVIN TRANSPORTER RIBU"/>
    <property type="match status" value="1"/>
</dbReference>
<evidence type="ECO:0000256" key="8">
    <source>
        <dbReference type="PIRNR" id="PIRNR037778"/>
    </source>
</evidence>
<feature type="transmembrane region" description="Helical" evidence="9">
    <location>
        <begin position="40"/>
        <end position="62"/>
    </location>
</feature>
<evidence type="ECO:0000313" key="11">
    <source>
        <dbReference type="Proteomes" id="UP000522720"/>
    </source>
</evidence>
<dbReference type="PIRSF" id="PIRSF037778">
    <property type="entry name" value="UCP037778_transp_RibU"/>
    <property type="match status" value="1"/>
</dbReference>
<dbReference type="Gene3D" id="1.10.1760.20">
    <property type="match status" value="1"/>
</dbReference>
<dbReference type="PANTHER" id="PTHR38438">
    <property type="entry name" value="RIBOFLAVIN TRANSPORTER RIBU"/>
    <property type="match status" value="1"/>
</dbReference>
<dbReference type="InterPro" id="IPR025720">
    <property type="entry name" value="RibU"/>
</dbReference>
<feature type="transmembrane region" description="Helical" evidence="9">
    <location>
        <begin position="151"/>
        <end position="175"/>
    </location>
</feature>
<proteinExistence type="inferred from homology"/>
<protein>
    <recommendedName>
        <fullName evidence="8">Riboflavin transporter</fullName>
    </recommendedName>
</protein>
<dbReference type="RefSeq" id="WP_168548568.1">
    <property type="nucleotide sequence ID" value="NZ_JAAXPR010000003.1"/>
</dbReference>
<comment type="similarity">
    <text evidence="2 8">Belongs to the prokaryotic riboflavin transporter (P-RFT) (TC 2.A.87) family.</text>
</comment>
<evidence type="ECO:0000256" key="2">
    <source>
        <dbReference type="ARBA" id="ARBA00005540"/>
    </source>
</evidence>
<accession>A0A7X6S152</accession>
<keyword evidence="7 8" id="KW-0472">Membrane</keyword>
<comment type="function">
    <text evidence="8">Probably a riboflavin-binding protein that interacts with the energy-coupling factor (ECF) ABC-transporter complex.</text>
</comment>
<name>A0A7X6S152_9STRE</name>
<evidence type="ECO:0000256" key="5">
    <source>
        <dbReference type="ARBA" id="ARBA00022692"/>
    </source>
</evidence>
<evidence type="ECO:0000313" key="10">
    <source>
        <dbReference type="EMBL" id="NKZ19816.1"/>
    </source>
</evidence>
<comment type="caution">
    <text evidence="10">The sequence shown here is derived from an EMBL/GenBank/DDBJ whole genome shotgun (WGS) entry which is preliminary data.</text>
</comment>
<feature type="transmembrane region" description="Helical" evidence="9">
    <location>
        <begin position="104"/>
        <end position="130"/>
    </location>
</feature>
<evidence type="ECO:0000256" key="3">
    <source>
        <dbReference type="ARBA" id="ARBA00022448"/>
    </source>
</evidence>
<evidence type="ECO:0000256" key="1">
    <source>
        <dbReference type="ARBA" id="ARBA00004651"/>
    </source>
</evidence>
<dbReference type="Pfam" id="PF12822">
    <property type="entry name" value="ECF_trnsprt"/>
    <property type="match status" value="1"/>
</dbReference>
<organism evidence="10 11">
    <name type="scientific">Streptococcus ovuberis</name>
    <dbReference type="NCBI Taxonomy" id="1936207"/>
    <lineage>
        <taxon>Bacteria</taxon>
        <taxon>Bacillati</taxon>
        <taxon>Bacillota</taxon>
        <taxon>Bacilli</taxon>
        <taxon>Lactobacillales</taxon>
        <taxon>Streptococcaceae</taxon>
        <taxon>Streptococcus</taxon>
    </lineage>
</organism>
<dbReference type="GO" id="GO:0005886">
    <property type="term" value="C:plasma membrane"/>
    <property type="evidence" value="ECO:0007669"/>
    <property type="project" value="UniProtKB-SubCell"/>
</dbReference>
<dbReference type="GO" id="GO:0032217">
    <property type="term" value="F:riboflavin transmembrane transporter activity"/>
    <property type="evidence" value="ECO:0007669"/>
    <property type="project" value="UniProtKB-UniRule"/>
</dbReference>
<reference evidence="10 11" key="1">
    <citation type="submission" date="2020-04" db="EMBL/GenBank/DDBJ databases">
        <title>MicrobeNet Type strains.</title>
        <authorList>
            <person name="Nicholson A.C."/>
        </authorList>
    </citation>
    <scope>NUCLEOTIDE SEQUENCE [LARGE SCALE GENOMIC DNA]</scope>
    <source>
        <strain evidence="10 11">CCUG 69612</strain>
    </source>
</reference>
<evidence type="ECO:0000256" key="4">
    <source>
        <dbReference type="ARBA" id="ARBA00022475"/>
    </source>
</evidence>
<evidence type="ECO:0000256" key="9">
    <source>
        <dbReference type="SAM" id="Phobius"/>
    </source>
</evidence>
<dbReference type="InterPro" id="IPR024529">
    <property type="entry name" value="ECF_trnsprt_substrate-spec"/>
</dbReference>
<dbReference type="AlphaFoldDB" id="A0A7X6S152"/>
<feature type="transmembrane region" description="Helical" evidence="9">
    <location>
        <begin position="74"/>
        <end position="98"/>
    </location>
</feature>
<gene>
    <name evidence="10" type="ORF">HF992_02975</name>
</gene>
<keyword evidence="3 8" id="KW-0813">Transport</keyword>
<keyword evidence="5 9" id="KW-0812">Transmembrane</keyword>
<dbReference type="Proteomes" id="UP000522720">
    <property type="component" value="Unassembled WGS sequence"/>
</dbReference>
<sequence length="187" mass="20595">MTRTHKMAIVAILSALSFLLMFFQVPLIPAADFLQMDFSILPILVGLVVLDWKASLTILLLRSALKLILNSAGVTTYIGMPMNILALAVIVLSFAWIWKKNPSLKSYIIASVVATLAMTLAMLLANYVYAVPVYATFANFDIKAILGLSNYLFAMVVPFNLLQGVLTCLAFFGVYNLMGSLLKTYEK</sequence>
<dbReference type="EMBL" id="JAAXPR010000003">
    <property type="protein sequence ID" value="NKZ19816.1"/>
    <property type="molecule type" value="Genomic_DNA"/>
</dbReference>
<evidence type="ECO:0000256" key="6">
    <source>
        <dbReference type="ARBA" id="ARBA00022989"/>
    </source>
</evidence>
<keyword evidence="11" id="KW-1185">Reference proteome</keyword>